<protein>
    <submittedName>
        <fullName evidence="4">SDR family oxidoreductase</fullName>
    </submittedName>
</protein>
<reference evidence="4" key="1">
    <citation type="submission" date="2020-09" db="EMBL/GenBank/DDBJ databases">
        <title>Pelagicoccus enzymogenes sp. nov. with an EPS production, isolated from marine sediment.</title>
        <authorList>
            <person name="Feng X."/>
        </authorList>
    </citation>
    <scope>NUCLEOTIDE SEQUENCE</scope>
    <source>
        <strain evidence="4">NFK12</strain>
    </source>
</reference>
<dbReference type="Proteomes" id="UP000622317">
    <property type="component" value="Unassembled WGS sequence"/>
</dbReference>
<dbReference type="CDD" id="cd05233">
    <property type="entry name" value="SDR_c"/>
    <property type="match status" value="1"/>
</dbReference>
<feature type="domain" description="Ketoreductase" evidence="3">
    <location>
        <begin position="5"/>
        <end position="165"/>
    </location>
</feature>
<accession>A0A927IED7</accession>
<gene>
    <name evidence="4" type="ORF">IEN85_05465</name>
</gene>
<dbReference type="AlphaFoldDB" id="A0A927IED7"/>
<organism evidence="4 5">
    <name type="scientific">Pelagicoccus enzymogenes</name>
    <dbReference type="NCBI Taxonomy" id="2773457"/>
    <lineage>
        <taxon>Bacteria</taxon>
        <taxon>Pseudomonadati</taxon>
        <taxon>Verrucomicrobiota</taxon>
        <taxon>Opitutia</taxon>
        <taxon>Puniceicoccales</taxon>
        <taxon>Pelagicoccaceae</taxon>
        <taxon>Pelagicoccus</taxon>
    </lineage>
</organism>
<comment type="caution">
    <text evidence="4">The sequence shown here is derived from an EMBL/GenBank/DDBJ whole genome shotgun (WGS) entry which is preliminary data.</text>
</comment>
<dbReference type="InterPro" id="IPR036291">
    <property type="entry name" value="NAD(P)-bd_dom_sf"/>
</dbReference>
<dbReference type="RefSeq" id="WP_191616057.1">
    <property type="nucleotide sequence ID" value="NZ_JACYFG010000006.1"/>
</dbReference>
<evidence type="ECO:0000313" key="4">
    <source>
        <dbReference type="EMBL" id="MBD5778932.1"/>
    </source>
</evidence>
<dbReference type="PANTHER" id="PTHR43477">
    <property type="entry name" value="DIHYDROANTICAPSIN 7-DEHYDROGENASE"/>
    <property type="match status" value="1"/>
</dbReference>
<dbReference type="PANTHER" id="PTHR43477:SF1">
    <property type="entry name" value="DIHYDROANTICAPSIN 7-DEHYDROGENASE"/>
    <property type="match status" value="1"/>
</dbReference>
<dbReference type="PRINTS" id="PR00081">
    <property type="entry name" value="GDHRDH"/>
</dbReference>
<dbReference type="Gene3D" id="3.40.50.720">
    <property type="entry name" value="NAD(P)-binding Rossmann-like Domain"/>
    <property type="match status" value="1"/>
</dbReference>
<evidence type="ECO:0000313" key="5">
    <source>
        <dbReference type="Proteomes" id="UP000622317"/>
    </source>
</evidence>
<proteinExistence type="inferred from homology"/>
<evidence type="ECO:0000256" key="2">
    <source>
        <dbReference type="ARBA" id="ARBA00023002"/>
    </source>
</evidence>
<evidence type="ECO:0000259" key="3">
    <source>
        <dbReference type="SMART" id="SM00822"/>
    </source>
</evidence>
<evidence type="ECO:0000256" key="1">
    <source>
        <dbReference type="ARBA" id="ARBA00006484"/>
    </source>
</evidence>
<dbReference type="Pfam" id="PF13561">
    <property type="entry name" value="adh_short_C2"/>
    <property type="match status" value="1"/>
</dbReference>
<name>A0A927IED7_9BACT</name>
<dbReference type="InterPro" id="IPR057326">
    <property type="entry name" value="KR_dom"/>
</dbReference>
<dbReference type="InterPro" id="IPR051122">
    <property type="entry name" value="SDR_DHRS6-like"/>
</dbReference>
<dbReference type="SUPFAM" id="SSF51735">
    <property type="entry name" value="NAD(P)-binding Rossmann-fold domains"/>
    <property type="match status" value="1"/>
</dbReference>
<dbReference type="InterPro" id="IPR002347">
    <property type="entry name" value="SDR_fam"/>
</dbReference>
<keyword evidence="5" id="KW-1185">Reference proteome</keyword>
<keyword evidence="2" id="KW-0560">Oxidoreductase</keyword>
<comment type="similarity">
    <text evidence="1">Belongs to the short-chain dehydrogenases/reductases (SDR) family.</text>
</comment>
<sequence>MKSKGTYVVVGGNGAIGGALVERLARAGHSVVAAVRDEEEARKNPKLESARLFEMDATDWEAYPNLYDDAEEAFGQIDGLAVCVGSILLKPAHLTSKAEFESVMEINLSTCFAAIRSLAKRLMKTGGSIALCSSAAARHGFPNHDAIAAAKAGVIGLTLSAAATYASYGIRVNCVAPGLVSSKMSDPIVGNEMALKASQAMHAMGRIGEPEEVASALQWLLNGEQSWVTGQTIGIDGGLGSLFSKKR</sequence>
<dbReference type="SMART" id="SM00822">
    <property type="entry name" value="PKS_KR"/>
    <property type="match status" value="1"/>
</dbReference>
<dbReference type="GO" id="GO:0016491">
    <property type="term" value="F:oxidoreductase activity"/>
    <property type="evidence" value="ECO:0007669"/>
    <property type="project" value="UniProtKB-KW"/>
</dbReference>
<dbReference type="EMBL" id="JACYFG010000006">
    <property type="protein sequence ID" value="MBD5778932.1"/>
    <property type="molecule type" value="Genomic_DNA"/>
</dbReference>